<name>X1CGN8_9ZZZZ</name>
<sequence>YKYIISINFRSFFSLRDTRYDILDTNIRFD</sequence>
<gene>
    <name evidence="1" type="ORF">S01H4_44573</name>
</gene>
<accession>X1CGN8</accession>
<comment type="caution">
    <text evidence="1">The sequence shown here is derived from an EMBL/GenBank/DDBJ whole genome shotgun (WGS) entry which is preliminary data.</text>
</comment>
<dbReference type="AlphaFoldDB" id="X1CGN8"/>
<proteinExistence type="predicted"/>
<feature type="non-terminal residue" evidence="1">
    <location>
        <position position="1"/>
    </location>
</feature>
<dbReference type="EMBL" id="BART01024725">
    <property type="protein sequence ID" value="GAG92252.1"/>
    <property type="molecule type" value="Genomic_DNA"/>
</dbReference>
<evidence type="ECO:0000313" key="1">
    <source>
        <dbReference type="EMBL" id="GAG92252.1"/>
    </source>
</evidence>
<reference evidence="1" key="1">
    <citation type="journal article" date="2014" name="Front. Microbiol.">
        <title>High frequency of phylogenetically diverse reductive dehalogenase-homologous genes in deep subseafloor sedimentary metagenomes.</title>
        <authorList>
            <person name="Kawai M."/>
            <person name="Futagami T."/>
            <person name="Toyoda A."/>
            <person name="Takaki Y."/>
            <person name="Nishi S."/>
            <person name="Hori S."/>
            <person name="Arai W."/>
            <person name="Tsubouchi T."/>
            <person name="Morono Y."/>
            <person name="Uchiyama I."/>
            <person name="Ito T."/>
            <person name="Fujiyama A."/>
            <person name="Inagaki F."/>
            <person name="Takami H."/>
        </authorList>
    </citation>
    <scope>NUCLEOTIDE SEQUENCE</scope>
    <source>
        <strain evidence="1">Expedition CK06-06</strain>
    </source>
</reference>
<organism evidence="1">
    <name type="scientific">marine sediment metagenome</name>
    <dbReference type="NCBI Taxonomy" id="412755"/>
    <lineage>
        <taxon>unclassified sequences</taxon>
        <taxon>metagenomes</taxon>
        <taxon>ecological metagenomes</taxon>
    </lineage>
</organism>
<protein>
    <submittedName>
        <fullName evidence="1">Uncharacterized protein</fullName>
    </submittedName>
</protein>